<evidence type="ECO:0000313" key="2">
    <source>
        <dbReference type="EMBL" id="RMX08908.1"/>
    </source>
</evidence>
<organism evidence="2 3">
    <name type="scientific">Corticibacter populi</name>
    <dbReference type="NCBI Taxonomy" id="1550736"/>
    <lineage>
        <taxon>Bacteria</taxon>
        <taxon>Pseudomonadati</taxon>
        <taxon>Pseudomonadota</taxon>
        <taxon>Betaproteobacteria</taxon>
        <taxon>Burkholderiales</taxon>
        <taxon>Comamonadaceae</taxon>
        <taxon>Corticibacter</taxon>
    </lineage>
</organism>
<feature type="domain" description="DUF4224" evidence="1">
    <location>
        <begin position="4"/>
        <end position="47"/>
    </location>
</feature>
<proteinExistence type="predicted"/>
<dbReference type="Proteomes" id="UP000278006">
    <property type="component" value="Unassembled WGS sequence"/>
</dbReference>
<dbReference type="AlphaFoldDB" id="A0A3M6R0X7"/>
<evidence type="ECO:0000259" key="1">
    <source>
        <dbReference type="Pfam" id="PF13986"/>
    </source>
</evidence>
<reference evidence="2 3" key="1">
    <citation type="submission" date="2018-10" db="EMBL/GenBank/DDBJ databases">
        <title>Draft genome of Cortibacter populi DSM10536.</title>
        <authorList>
            <person name="Bernier A.-M."/>
            <person name="Bernard K."/>
        </authorList>
    </citation>
    <scope>NUCLEOTIDE SEQUENCE [LARGE SCALE GENOMIC DNA]</scope>
    <source>
        <strain evidence="2 3">DSM 105136</strain>
    </source>
</reference>
<sequence>MAAFLTADEVATLTGRKSKSKQIEWLRQQGVPFRVTATGHPAVLWSAVDATAKVQAPVATWSPRVLEHI</sequence>
<protein>
    <submittedName>
        <fullName evidence="2">DUF4224 domain-containing protein</fullName>
    </submittedName>
</protein>
<dbReference type="EMBL" id="RDQO01000001">
    <property type="protein sequence ID" value="RMX08908.1"/>
    <property type="molecule type" value="Genomic_DNA"/>
</dbReference>
<evidence type="ECO:0000313" key="3">
    <source>
        <dbReference type="Proteomes" id="UP000278006"/>
    </source>
</evidence>
<name>A0A3M6R0X7_9BURK</name>
<dbReference type="InterPro" id="IPR025319">
    <property type="entry name" value="DUF4224"/>
</dbReference>
<dbReference type="RefSeq" id="WP_122227208.1">
    <property type="nucleotide sequence ID" value="NZ_RDQO01000001.1"/>
</dbReference>
<accession>A0A3M6R0X7</accession>
<dbReference type="OrthoDB" id="8612748at2"/>
<dbReference type="Pfam" id="PF13986">
    <property type="entry name" value="DUF4224"/>
    <property type="match status" value="1"/>
</dbReference>
<comment type="caution">
    <text evidence="2">The sequence shown here is derived from an EMBL/GenBank/DDBJ whole genome shotgun (WGS) entry which is preliminary data.</text>
</comment>
<gene>
    <name evidence="2" type="ORF">D8I35_05570</name>
</gene>
<keyword evidence="3" id="KW-1185">Reference proteome</keyword>